<keyword evidence="4" id="KW-1003">Cell membrane</keyword>
<comment type="subcellular location">
    <subcellularLocation>
        <location evidence="1">Cell inner membrane</location>
        <topology evidence="1">Single-pass membrane protein</topology>
        <orientation evidence="1">Periplasmic side</orientation>
    </subcellularLocation>
</comment>
<evidence type="ECO:0000256" key="10">
    <source>
        <dbReference type="SAM" id="MobiDB-lite"/>
    </source>
</evidence>
<keyword evidence="7" id="KW-0653">Protein transport</keyword>
<evidence type="ECO:0000256" key="4">
    <source>
        <dbReference type="ARBA" id="ARBA00022475"/>
    </source>
</evidence>
<keyword evidence="5" id="KW-0997">Cell inner membrane</keyword>
<proteinExistence type="inferred from homology"/>
<dbReference type="SUPFAM" id="SSF74653">
    <property type="entry name" value="TolA/TonB C-terminal domain"/>
    <property type="match status" value="1"/>
</dbReference>
<keyword evidence="3" id="KW-0813">Transport</keyword>
<dbReference type="Gene3D" id="3.30.1150.10">
    <property type="match status" value="1"/>
</dbReference>
<dbReference type="PANTHER" id="PTHR33446:SF2">
    <property type="entry name" value="PROTEIN TONB"/>
    <property type="match status" value="1"/>
</dbReference>
<evidence type="ECO:0000259" key="12">
    <source>
        <dbReference type="PROSITE" id="PS52015"/>
    </source>
</evidence>
<evidence type="ECO:0000256" key="7">
    <source>
        <dbReference type="ARBA" id="ARBA00022927"/>
    </source>
</evidence>
<gene>
    <name evidence="13" type="ORF">EI163_17210</name>
</gene>
<dbReference type="InterPro" id="IPR051045">
    <property type="entry name" value="TonB-dependent_transducer"/>
</dbReference>
<dbReference type="InterPro" id="IPR037682">
    <property type="entry name" value="TonB_C"/>
</dbReference>
<dbReference type="PANTHER" id="PTHR33446">
    <property type="entry name" value="PROTEIN TONB-RELATED"/>
    <property type="match status" value="1"/>
</dbReference>
<feature type="transmembrane region" description="Helical" evidence="11">
    <location>
        <begin position="7"/>
        <end position="24"/>
    </location>
</feature>
<reference evidence="13 14" key="1">
    <citation type="submission" date="2020-07" db="EMBL/GenBank/DDBJ databases">
        <title>Halophilic bacteria isolated from french cheeses.</title>
        <authorList>
            <person name="Kothe C.I."/>
            <person name="Farah-Kraiem B."/>
            <person name="Renault P."/>
            <person name="Dridi B."/>
        </authorList>
    </citation>
    <scope>NUCLEOTIDE SEQUENCE [LARGE SCALE GENOMIC DNA]</scope>
    <source>
        <strain evidence="13 14">FME16</strain>
    </source>
</reference>
<evidence type="ECO:0000256" key="2">
    <source>
        <dbReference type="ARBA" id="ARBA00006555"/>
    </source>
</evidence>
<evidence type="ECO:0000256" key="11">
    <source>
        <dbReference type="SAM" id="Phobius"/>
    </source>
</evidence>
<feature type="compositionally biased region" description="Pro residues" evidence="10">
    <location>
        <begin position="120"/>
        <end position="129"/>
    </location>
</feature>
<keyword evidence="8 11" id="KW-1133">Transmembrane helix</keyword>
<accession>A0ABR9FGL9</accession>
<evidence type="ECO:0000256" key="6">
    <source>
        <dbReference type="ARBA" id="ARBA00022692"/>
    </source>
</evidence>
<evidence type="ECO:0000256" key="5">
    <source>
        <dbReference type="ARBA" id="ARBA00022519"/>
    </source>
</evidence>
<evidence type="ECO:0000256" key="9">
    <source>
        <dbReference type="ARBA" id="ARBA00023136"/>
    </source>
</evidence>
<dbReference type="Proteomes" id="UP000754821">
    <property type="component" value="Unassembled WGS sequence"/>
</dbReference>
<evidence type="ECO:0000256" key="3">
    <source>
        <dbReference type="ARBA" id="ARBA00022448"/>
    </source>
</evidence>
<evidence type="ECO:0000313" key="14">
    <source>
        <dbReference type="Proteomes" id="UP000754821"/>
    </source>
</evidence>
<dbReference type="InterPro" id="IPR006260">
    <property type="entry name" value="TonB/TolA_C"/>
</dbReference>
<dbReference type="NCBIfam" id="TIGR01352">
    <property type="entry name" value="tonB_Cterm"/>
    <property type="match status" value="1"/>
</dbReference>
<keyword evidence="14" id="KW-1185">Reference proteome</keyword>
<feature type="region of interest" description="Disordered" evidence="10">
    <location>
        <begin position="52"/>
        <end position="131"/>
    </location>
</feature>
<sequence length="297" mass="32112">MSQRIGFYVGLSVFLHLIVGVFWLKQDADSVVATKATESVSMSVGLQAAMAGGEQKSDATQPDTAQAKVPSVTTSDSAPKEALQEVVDEPLSELPEPAEDKAAPPVERRSPVAKTDKPVPEPVPEPVPDPVVAERPDPVKQAEPTAQLEQVEQPLVNQKAVDNTQAENEMVEAVAGHAGEDGSSAEGVVMEETGIAQANSADVDNRYDLLVRQHLLENKQTPRVMGARRIEEVITVEFTLDRNGNVLSHQLVGLSRVRELNQAGGRLVESAMPFPRAPAGISWQSRVYTIDVRYQIK</sequence>
<dbReference type="PROSITE" id="PS52015">
    <property type="entry name" value="TONB_CTD"/>
    <property type="match status" value="1"/>
</dbReference>
<evidence type="ECO:0000256" key="1">
    <source>
        <dbReference type="ARBA" id="ARBA00004383"/>
    </source>
</evidence>
<comment type="similarity">
    <text evidence="2">Belongs to the TonB family.</text>
</comment>
<dbReference type="EMBL" id="RRZC01000037">
    <property type="protein sequence ID" value="MBE0405276.1"/>
    <property type="molecule type" value="Genomic_DNA"/>
</dbReference>
<keyword evidence="6 11" id="KW-0812">Transmembrane</keyword>
<dbReference type="Pfam" id="PF13103">
    <property type="entry name" value="TonB_2"/>
    <property type="match status" value="1"/>
</dbReference>
<comment type="caution">
    <text evidence="13">The sequence shown here is derived from an EMBL/GenBank/DDBJ whole genome shotgun (WGS) entry which is preliminary data.</text>
</comment>
<protein>
    <submittedName>
        <fullName evidence="13">TonB family protein</fullName>
    </submittedName>
</protein>
<keyword evidence="9 11" id="KW-0472">Membrane</keyword>
<evidence type="ECO:0000256" key="8">
    <source>
        <dbReference type="ARBA" id="ARBA00022989"/>
    </source>
</evidence>
<name>A0ABR9FGL9_9GAMM</name>
<feature type="domain" description="TonB C-terminal" evidence="12">
    <location>
        <begin position="206"/>
        <end position="297"/>
    </location>
</feature>
<evidence type="ECO:0000313" key="13">
    <source>
        <dbReference type="EMBL" id="MBE0405276.1"/>
    </source>
</evidence>
<dbReference type="RefSeq" id="WP_192528678.1">
    <property type="nucleotide sequence ID" value="NZ_RRZC01000037.1"/>
</dbReference>
<organism evidence="13 14">
    <name type="scientific">Halomonas citrativorans</name>
    <dbReference type="NCBI Taxonomy" id="2742612"/>
    <lineage>
        <taxon>Bacteria</taxon>
        <taxon>Pseudomonadati</taxon>
        <taxon>Pseudomonadota</taxon>
        <taxon>Gammaproteobacteria</taxon>
        <taxon>Oceanospirillales</taxon>
        <taxon>Halomonadaceae</taxon>
        <taxon>Halomonas</taxon>
    </lineage>
</organism>
<feature type="compositionally biased region" description="Basic and acidic residues" evidence="10">
    <location>
        <begin position="98"/>
        <end position="119"/>
    </location>
</feature>